<dbReference type="InterPro" id="IPR051906">
    <property type="entry name" value="TolC-like"/>
</dbReference>
<dbReference type="EMBL" id="JAAGNX010000002">
    <property type="protein sequence ID" value="NDV62357.1"/>
    <property type="molecule type" value="Genomic_DNA"/>
</dbReference>
<keyword evidence="7" id="KW-0998">Cell outer membrane</keyword>
<comment type="similarity">
    <text evidence="2">Belongs to the outer membrane factor (OMF) (TC 1.B.17) family.</text>
</comment>
<evidence type="ECO:0000256" key="3">
    <source>
        <dbReference type="ARBA" id="ARBA00022448"/>
    </source>
</evidence>
<dbReference type="GO" id="GO:1990281">
    <property type="term" value="C:efflux pump complex"/>
    <property type="evidence" value="ECO:0007669"/>
    <property type="project" value="TreeGrafter"/>
</dbReference>
<evidence type="ECO:0000256" key="5">
    <source>
        <dbReference type="ARBA" id="ARBA00022692"/>
    </source>
</evidence>
<dbReference type="PANTHER" id="PTHR30026">
    <property type="entry name" value="OUTER MEMBRANE PROTEIN TOLC"/>
    <property type="match status" value="1"/>
</dbReference>
<comment type="caution">
    <text evidence="8">The sequence shown here is derived from an EMBL/GenBank/DDBJ whole genome shotgun (WGS) entry which is preliminary data.</text>
</comment>
<organism evidence="8 9">
    <name type="scientific">Oceanipulchritudo coccoides</name>
    <dbReference type="NCBI Taxonomy" id="2706888"/>
    <lineage>
        <taxon>Bacteria</taxon>
        <taxon>Pseudomonadati</taxon>
        <taxon>Verrucomicrobiota</taxon>
        <taxon>Opitutia</taxon>
        <taxon>Puniceicoccales</taxon>
        <taxon>Oceanipulchritudinaceae</taxon>
        <taxon>Oceanipulchritudo</taxon>
    </lineage>
</organism>
<accession>A0A6B2M2Q5</accession>
<dbReference type="Proteomes" id="UP000478417">
    <property type="component" value="Unassembled WGS sequence"/>
</dbReference>
<dbReference type="Gene3D" id="1.20.1600.10">
    <property type="entry name" value="Outer membrane efflux proteins (OEP)"/>
    <property type="match status" value="1"/>
</dbReference>
<evidence type="ECO:0000313" key="9">
    <source>
        <dbReference type="Proteomes" id="UP000478417"/>
    </source>
</evidence>
<keyword evidence="5" id="KW-0812">Transmembrane</keyword>
<evidence type="ECO:0000256" key="6">
    <source>
        <dbReference type="ARBA" id="ARBA00023136"/>
    </source>
</evidence>
<keyword evidence="3" id="KW-0813">Transport</keyword>
<evidence type="ECO:0000313" key="8">
    <source>
        <dbReference type="EMBL" id="NDV62357.1"/>
    </source>
</evidence>
<keyword evidence="9" id="KW-1185">Reference proteome</keyword>
<proteinExistence type="inferred from homology"/>
<sequence length="449" mass="51505">MMSPRFPVLFLSLFLCTGLFAKAPIPFAEELFPELKELMTGAAMDSPGLRLLELRVEERAGDLDVAIAQNRPSARLNARLLGNYDVRDDIDNDFRGDLSAGVTINQPLYQWGNLKRRVEVARQRLELEGVEYENQGSRQFMQLREAYLNWILMRERRRITRQSIELSESFVAARRQLLEAGQSSEQDVLEMEARLLENRESLAFAEKSIRNQEDTLSRLSGISIAQSGLKGAPLTLIEPMSSEEFAELQASVRQSLGGVSDPLQSRWEILEQIEDEQLAMLDKRNWPFVDLVAGAFTDQLDSINQQDSVTRVRFYAGLQVNWNIFDSWQTDGYKRSTLARKRAYALRKEEASDDFSRQVDSLLAEIQLNLKQIEARGKRESLLDRRVTLLRQQAERNLITGIDLIEGEINYLNVQQWLMEARVQYLMNLMRLGVLLDMDPAAAYYTPQS</sequence>
<keyword evidence="6" id="KW-0472">Membrane</keyword>
<protein>
    <submittedName>
        <fullName evidence="8">TolC family protein</fullName>
    </submittedName>
</protein>
<evidence type="ECO:0000256" key="4">
    <source>
        <dbReference type="ARBA" id="ARBA00022452"/>
    </source>
</evidence>
<dbReference type="InterPro" id="IPR003423">
    <property type="entry name" value="OMP_efflux"/>
</dbReference>
<dbReference type="AlphaFoldDB" id="A0A6B2M2Q5"/>
<dbReference type="GO" id="GO:0015288">
    <property type="term" value="F:porin activity"/>
    <property type="evidence" value="ECO:0007669"/>
    <property type="project" value="TreeGrafter"/>
</dbReference>
<evidence type="ECO:0000256" key="1">
    <source>
        <dbReference type="ARBA" id="ARBA00004442"/>
    </source>
</evidence>
<reference evidence="8 9" key="1">
    <citation type="submission" date="2020-02" db="EMBL/GenBank/DDBJ databases">
        <title>Albibacoteraceae fam. nov., the first described family within the subdivision 4 Verrucomicrobia.</title>
        <authorList>
            <person name="Xi F."/>
        </authorList>
    </citation>
    <scope>NUCLEOTIDE SEQUENCE [LARGE SCALE GENOMIC DNA]</scope>
    <source>
        <strain evidence="8 9">CK1056</strain>
    </source>
</reference>
<keyword evidence="4" id="KW-1134">Transmembrane beta strand</keyword>
<evidence type="ECO:0000256" key="2">
    <source>
        <dbReference type="ARBA" id="ARBA00007613"/>
    </source>
</evidence>
<dbReference type="SUPFAM" id="SSF56954">
    <property type="entry name" value="Outer membrane efflux proteins (OEP)"/>
    <property type="match status" value="1"/>
</dbReference>
<evidence type="ECO:0000256" key="7">
    <source>
        <dbReference type="ARBA" id="ARBA00023237"/>
    </source>
</evidence>
<dbReference type="PANTHER" id="PTHR30026:SF20">
    <property type="entry name" value="OUTER MEMBRANE PROTEIN TOLC"/>
    <property type="match status" value="1"/>
</dbReference>
<comment type="subcellular location">
    <subcellularLocation>
        <location evidence="1">Cell outer membrane</location>
    </subcellularLocation>
</comment>
<dbReference type="Pfam" id="PF02321">
    <property type="entry name" value="OEP"/>
    <property type="match status" value="1"/>
</dbReference>
<dbReference type="RefSeq" id="WP_238710417.1">
    <property type="nucleotide sequence ID" value="NZ_JAAGNX010000002.1"/>
</dbReference>
<name>A0A6B2M2Q5_9BACT</name>
<gene>
    <name evidence="8" type="ORF">G0Q06_07845</name>
</gene>
<dbReference type="GO" id="GO:0015562">
    <property type="term" value="F:efflux transmembrane transporter activity"/>
    <property type="evidence" value="ECO:0007669"/>
    <property type="project" value="InterPro"/>
</dbReference>
<dbReference type="GO" id="GO:0009279">
    <property type="term" value="C:cell outer membrane"/>
    <property type="evidence" value="ECO:0007669"/>
    <property type="project" value="UniProtKB-SubCell"/>
</dbReference>